<keyword evidence="14" id="KW-1185">Reference proteome</keyword>
<keyword evidence="3" id="KW-0597">Phosphoprotein</keyword>
<keyword evidence="6 13" id="KW-0418">Kinase</keyword>
<dbReference type="Gene3D" id="3.30.565.10">
    <property type="entry name" value="Histidine kinase-like ATPase, C-terminal domain"/>
    <property type="match status" value="1"/>
</dbReference>
<keyword evidence="7" id="KW-0067">ATP-binding</keyword>
<evidence type="ECO:0000259" key="10">
    <source>
        <dbReference type="Pfam" id="PF02518"/>
    </source>
</evidence>
<dbReference type="EC" id="2.7.13.3" evidence="2"/>
<feature type="transmembrane region" description="Helical" evidence="9">
    <location>
        <begin position="171"/>
        <end position="191"/>
    </location>
</feature>
<feature type="transmembrane region" description="Helical" evidence="9">
    <location>
        <begin position="129"/>
        <end position="151"/>
    </location>
</feature>
<dbReference type="Pfam" id="PF07730">
    <property type="entry name" value="HisKA_3"/>
    <property type="match status" value="1"/>
</dbReference>
<feature type="domain" description="Signal transduction histidine kinase subgroup 3 dimerisation and phosphoacceptor" evidence="11">
    <location>
        <begin position="223"/>
        <end position="288"/>
    </location>
</feature>
<evidence type="ECO:0000256" key="4">
    <source>
        <dbReference type="ARBA" id="ARBA00022679"/>
    </source>
</evidence>
<feature type="domain" description="Histidine kinase/HSP90-like ATPase" evidence="10">
    <location>
        <begin position="333"/>
        <end position="421"/>
    </location>
</feature>
<dbReference type="InterPro" id="IPR036890">
    <property type="entry name" value="HATPase_C_sf"/>
</dbReference>
<evidence type="ECO:0000256" key="3">
    <source>
        <dbReference type="ARBA" id="ARBA00022553"/>
    </source>
</evidence>
<keyword evidence="9" id="KW-1133">Transmembrane helix</keyword>
<protein>
    <recommendedName>
        <fullName evidence="2">histidine kinase</fullName>
        <ecNumber evidence="2">2.7.13.3</ecNumber>
    </recommendedName>
</protein>
<dbReference type="Gene3D" id="1.20.5.1930">
    <property type="match status" value="1"/>
</dbReference>
<dbReference type="CDD" id="cd16917">
    <property type="entry name" value="HATPase_UhpB-NarQ-NarX-like"/>
    <property type="match status" value="1"/>
</dbReference>
<evidence type="ECO:0000256" key="1">
    <source>
        <dbReference type="ARBA" id="ARBA00000085"/>
    </source>
</evidence>
<accession>A0ABW1VEI9</accession>
<evidence type="ECO:0000256" key="6">
    <source>
        <dbReference type="ARBA" id="ARBA00022777"/>
    </source>
</evidence>
<name>A0ABW1VEI9_9MICO</name>
<evidence type="ECO:0000256" key="7">
    <source>
        <dbReference type="ARBA" id="ARBA00022840"/>
    </source>
</evidence>
<feature type="domain" description="DUF7134" evidence="12">
    <location>
        <begin position="29"/>
        <end position="194"/>
    </location>
</feature>
<keyword evidence="9" id="KW-0812">Transmembrane</keyword>
<dbReference type="InterPro" id="IPR003594">
    <property type="entry name" value="HATPase_dom"/>
</dbReference>
<feature type="transmembrane region" description="Helical" evidence="9">
    <location>
        <begin position="63"/>
        <end position="84"/>
    </location>
</feature>
<sequence length="435" mass="46558">MMDVPLSPGYPASVVGGELRLPKPSGVIRQFWTRHPWLTDSLVAALYFVPSFIGNLSLGVADVAPVALALQLGAIAVTGGVLLFRRHRPWLVLGAVWAFFLIVCLWGTMEVLPILIALYALAVYRSTKAAWVGLGGSVVVATFCAYISTWINRSSLIAPSDAPAPTSGAQFATLMFTATLMLTATLIGVTVGNRRRYVNALIGRAHDLARERDQQAQLATAIERSRIARETHDIVSHSLTVMVALAEGSAATVERSPERAADAMRHVADTGRSALDDMRRMLGVLAEPVSVLPALSPQPDSAALPELVEGFQAAGMPVRLTTTGAPVSDPNLQLTIYRIVQEGLTNAFRYAATADRIDVSVDHHGDGVRVEVVDDAVSPTTPALKGGGFGLIGMRERVALYRGTLEVGPRQGRGWRLSAVLHTDDNAQERTEGTT</sequence>
<feature type="transmembrane region" description="Helical" evidence="9">
    <location>
        <begin position="96"/>
        <end position="122"/>
    </location>
</feature>
<dbReference type="PANTHER" id="PTHR24421">
    <property type="entry name" value="NITRATE/NITRITE SENSOR PROTEIN NARX-RELATED"/>
    <property type="match status" value="1"/>
</dbReference>
<feature type="transmembrane region" description="Helical" evidence="9">
    <location>
        <begin position="37"/>
        <end position="56"/>
    </location>
</feature>
<dbReference type="InterPro" id="IPR011712">
    <property type="entry name" value="Sig_transdc_His_kin_sub3_dim/P"/>
</dbReference>
<evidence type="ECO:0000313" key="13">
    <source>
        <dbReference type="EMBL" id="MFC6355342.1"/>
    </source>
</evidence>
<evidence type="ECO:0000313" key="14">
    <source>
        <dbReference type="Proteomes" id="UP001596306"/>
    </source>
</evidence>
<organism evidence="13 14">
    <name type="scientific">Luethyella okanaganae</name>
    <dbReference type="NCBI Taxonomy" id="69372"/>
    <lineage>
        <taxon>Bacteria</taxon>
        <taxon>Bacillati</taxon>
        <taxon>Actinomycetota</taxon>
        <taxon>Actinomycetes</taxon>
        <taxon>Micrococcales</taxon>
        <taxon>Microbacteriaceae</taxon>
        <taxon>Luethyella</taxon>
    </lineage>
</organism>
<evidence type="ECO:0000256" key="8">
    <source>
        <dbReference type="ARBA" id="ARBA00023012"/>
    </source>
</evidence>
<comment type="caution">
    <text evidence="13">The sequence shown here is derived from an EMBL/GenBank/DDBJ whole genome shotgun (WGS) entry which is preliminary data.</text>
</comment>
<dbReference type="GO" id="GO:0016301">
    <property type="term" value="F:kinase activity"/>
    <property type="evidence" value="ECO:0007669"/>
    <property type="project" value="UniProtKB-KW"/>
</dbReference>
<dbReference type="Pfam" id="PF23539">
    <property type="entry name" value="DUF7134"/>
    <property type="match status" value="1"/>
</dbReference>
<keyword evidence="4" id="KW-0808">Transferase</keyword>
<dbReference type="SUPFAM" id="SSF55874">
    <property type="entry name" value="ATPase domain of HSP90 chaperone/DNA topoisomerase II/histidine kinase"/>
    <property type="match status" value="1"/>
</dbReference>
<dbReference type="InterPro" id="IPR055558">
    <property type="entry name" value="DUF7134"/>
</dbReference>
<comment type="catalytic activity">
    <reaction evidence="1">
        <text>ATP + protein L-histidine = ADP + protein N-phospho-L-histidine.</text>
        <dbReference type="EC" id="2.7.13.3"/>
    </reaction>
</comment>
<keyword evidence="8" id="KW-0902">Two-component regulatory system</keyword>
<keyword evidence="9" id="KW-0472">Membrane</keyword>
<proteinExistence type="predicted"/>
<evidence type="ECO:0000259" key="12">
    <source>
        <dbReference type="Pfam" id="PF23539"/>
    </source>
</evidence>
<reference evidence="14" key="1">
    <citation type="journal article" date="2019" name="Int. J. Syst. Evol. Microbiol.">
        <title>The Global Catalogue of Microorganisms (GCM) 10K type strain sequencing project: providing services to taxonomists for standard genome sequencing and annotation.</title>
        <authorList>
            <consortium name="The Broad Institute Genomics Platform"/>
            <consortium name="The Broad Institute Genome Sequencing Center for Infectious Disease"/>
            <person name="Wu L."/>
            <person name="Ma J."/>
        </authorList>
    </citation>
    <scope>NUCLEOTIDE SEQUENCE [LARGE SCALE GENOMIC DNA]</scope>
    <source>
        <strain evidence="14">CCUG 43304</strain>
    </source>
</reference>
<keyword evidence="5" id="KW-0547">Nucleotide-binding</keyword>
<evidence type="ECO:0000256" key="2">
    <source>
        <dbReference type="ARBA" id="ARBA00012438"/>
    </source>
</evidence>
<dbReference type="PANTHER" id="PTHR24421:SF10">
    <property type="entry name" value="NITRATE_NITRITE SENSOR PROTEIN NARQ"/>
    <property type="match status" value="1"/>
</dbReference>
<evidence type="ECO:0000256" key="9">
    <source>
        <dbReference type="SAM" id="Phobius"/>
    </source>
</evidence>
<dbReference type="Proteomes" id="UP001596306">
    <property type="component" value="Unassembled WGS sequence"/>
</dbReference>
<evidence type="ECO:0000256" key="5">
    <source>
        <dbReference type="ARBA" id="ARBA00022741"/>
    </source>
</evidence>
<dbReference type="RefSeq" id="WP_386728034.1">
    <property type="nucleotide sequence ID" value="NZ_JBHSTP010000001.1"/>
</dbReference>
<dbReference type="EMBL" id="JBHSTP010000001">
    <property type="protein sequence ID" value="MFC6355342.1"/>
    <property type="molecule type" value="Genomic_DNA"/>
</dbReference>
<dbReference type="InterPro" id="IPR050482">
    <property type="entry name" value="Sensor_HK_TwoCompSys"/>
</dbReference>
<dbReference type="Pfam" id="PF02518">
    <property type="entry name" value="HATPase_c"/>
    <property type="match status" value="1"/>
</dbReference>
<gene>
    <name evidence="13" type="ORF">ACFQB0_04365</name>
</gene>
<evidence type="ECO:0000259" key="11">
    <source>
        <dbReference type="Pfam" id="PF07730"/>
    </source>
</evidence>